<organism evidence="2 3">
    <name type="scientific">Conger conger</name>
    <name type="common">Conger eel</name>
    <name type="synonym">Muraena conger</name>
    <dbReference type="NCBI Taxonomy" id="82655"/>
    <lineage>
        <taxon>Eukaryota</taxon>
        <taxon>Metazoa</taxon>
        <taxon>Chordata</taxon>
        <taxon>Craniata</taxon>
        <taxon>Vertebrata</taxon>
        <taxon>Euteleostomi</taxon>
        <taxon>Actinopterygii</taxon>
        <taxon>Neopterygii</taxon>
        <taxon>Teleostei</taxon>
        <taxon>Anguilliformes</taxon>
        <taxon>Congridae</taxon>
        <taxon>Conger</taxon>
    </lineage>
</organism>
<keyword evidence="3" id="KW-1185">Reference proteome</keyword>
<dbReference type="AlphaFoldDB" id="A0A9Q1DTI7"/>
<evidence type="ECO:0000256" key="1">
    <source>
        <dbReference type="SAM" id="MobiDB-lite"/>
    </source>
</evidence>
<feature type="compositionally biased region" description="Low complexity" evidence="1">
    <location>
        <begin position="53"/>
        <end position="62"/>
    </location>
</feature>
<protein>
    <submittedName>
        <fullName evidence="2">Uncharacterized protein</fullName>
    </submittedName>
</protein>
<dbReference type="OrthoDB" id="411251at2759"/>
<dbReference type="Proteomes" id="UP001152803">
    <property type="component" value="Unassembled WGS sequence"/>
</dbReference>
<dbReference type="EMBL" id="JAFJMO010000004">
    <property type="protein sequence ID" value="KAJ8280081.1"/>
    <property type="molecule type" value="Genomic_DNA"/>
</dbReference>
<accession>A0A9Q1DTI7</accession>
<name>A0A9Q1DTI7_CONCO</name>
<proteinExistence type="predicted"/>
<gene>
    <name evidence="2" type="ORF">COCON_G00071470</name>
</gene>
<sequence>MACGAVMVPTTMFMGQVVTAYNAFAPQPGTAQTISIAQTAQSGPPQPPPGPPGQAQIGPPTQQFLQAPRLLPGNQSTQLILQAAFPLQQQGSFSSAQPQPQPQQGSFSSAQPQPQPQQLSAHRTDSLSDRSSTQPQ</sequence>
<feature type="compositionally biased region" description="Low complexity" evidence="1">
    <location>
        <begin position="88"/>
        <end position="118"/>
    </location>
</feature>
<evidence type="ECO:0000313" key="3">
    <source>
        <dbReference type="Proteomes" id="UP001152803"/>
    </source>
</evidence>
<feature type="region of interest" description="Disordered" evidence="1">
    <location>
        <begin position="32"/>
        <end position="62"/>
    </location>
</feature>
<feature type="region of interest" description="Disordered" evidence="1">
    <location>
        <begin position="88"/>
        <end position="136"/>
    </location>
</feature>
<reference evidence="2" key="1">
    <citation type="journal article" date="2023" name="Science">
        <title>Genome structures resolve the early diversification of teleost fishes.</title>
        <authorList>
            <person name="Parey E."/>
            <person name="Louis A."/>
            <person name="Montfort J."/>
            <person name="Bouchez O."/>
            <person name="Roques C."/>
            <person name="Iampietro C."/>
            <person name="Lluch J."/>
            <person name="Castinel A."/>
            <person name="Donnadieu C."/>
            <person name="Desvignes T."/>
            <person name="Floi Bucao C."/>
            <person name="Jouanno E."/>
            <person name="Wen M."/>
            <person name="Mejri S."/>
            <person name="Dirks R."/>
            <person name="Jansen H."/>
            <person name="Henkel C."/>
            <person name="Chen W.J."/>
            <person name="Zahm M."/>
            <person name="Cabau C."/>
            <person name="Klopp C."/>
            <person name="Thompson A.W."/>
            <person name="Robinson-Rechavi M."/>
            <person name="Braasch I."/>
            <person name="Lecointre G."/>
            <person name="Bobe J."/>
            <person name="Postlethwait J.H."/>
            <person name="Berthelot C."/>
            <person name="Roest Crollius H."/>
            <person name="Guiguen Y."/>
        </authorList>
    </citation>
    <scope>NUCLEOTIDE SEQUENCE</scope>
    <source>
        <strain evidence="2">Concon-B</strain>
    </source>
</reference>
<evidence type="ECO:0000313" key="2">
    <source>
        <dbReference type="EMBL" id="KAJ8280081.1"/>
    </source>
</evidence>
<comment type="caution">
    <text evidence="2">The sequence shown here is derived from an EMBL/GenBank/DDBJ whole genome shotgun (WGS) entry which is preliminary data.</text>
</comment>